<gene>
    <name evidence="3" type="ORF">HL667_09110</name>
</gene>
<accession>A0ABX2CCE9</accession>
<dbReference type="SUPFAM" id="SSF53474">
    <property type="entry name" value="alpha/beta-Hydrolases"/>
    <property type="match status" value="1"/>
</dbReference>
<comment type="caution">
    <text evidence="3">The sequence shown here is derived from an EMBL/GenBank/DDBJ whole genome shotgun (WGS) entry which is preliminary data.</text>
</comment>
<dbReference type="Gene3D" id="3.40.50.1820">
    <property type="entry name" value="alpha/beta hydrolase"/>
    <property type="match status" value="1"/>
</dbReference>
<dbReference type="GO" id="GO:0016787">
    <property type="term" value="F:hydrolase activity"/>
    <property type="evidence" value="ECO:0007669"/>
    <property type="project" value="UniProtKB-KW"/>
</dbReference>
<evidence type="ECO:0000259" key="2">
    <source>
        <dbReference type="Pfam" id="PF00561"/>
    </source>
</evidence>
<dbReference type="InterPro" id="IPR000639">
    <property type="entry name" value="Epox_hydrolase-like"/>
</dbReference>
<keyword evidence="3" id="KW-0378">Hydrolase</keyword>
<name>A0ABX2CCE9_9BRAD</name>
<dbReference type="Proteomes" id="UP000886476">
    <property type="component" value="Unassembled WGS sequence"/>
</dbReference>
<dbReference type="PANTHER" id="PTHR43798">
    <property type="entry name" value="MONOACYLGLYCEROL LIPASE"/>
    <property type="match status" value="1"/>
</dbReference>
<dbReference type="PRINTS" id="PR00111">
    <property type="entry name" value="ABHYDROLASE"/>
</dbReference>
<evidence type="ECO:0000313" key="4">
    <source>
        <dbReference type="Proteomes" id="UP000886476"/>
    </source>
</evidence>
<evidence type="ECO:0000256" key="1">
    <source>
        <dbReference type="SAM" id="SignalP"/>
    </source>
</evidence>
<dbReference type="Pfam" id="PF00561">
    <property type="entry name" value="Abhydrolase_1"/>
    <property type="match status" value="1"/>
</dbReference>
<feature type="domain" description="AB hydrolase-1" evidence="2">
    <location>
        <begin position="60"/>
        <end position="300"/>
    </location>
</feature>
<feature type="signal peptide" evidence="1">
    <location>
        <begin position="1"/>
        <end position="21"/>
    </location>
</feature>
<evidence type="ECO:0000313" key="3">
    <source>
        <dbReference type="EMBL" id="NPU65150.1"/>
    </source>
</evidence>
<feature type="chain" id="PRO_5046600570" evidence="1">
    <location>
        <begin position="22"/>
        <end position="318"/>
    </location>
</feature>
<dbReference type="InterPro" id="IPR000073">
    <property type="entry name" value="AB_hydrolase_1"/>
</dbReference>
<organism evidence="3 4">
    <name type="scientific">Bradyrhizobium aeschynomenes</name>
    <dbReference type="NCBI Taxonomy" id="2734909"/>
    <lineage>
        <taxon>Bacteria</taxon>
        <taxon>Pseudomonadati</taxon>
        <taxon>Pseudomonadota</taxon>
        <taxon>Alphaproteobacteria</taxon>
        <taxon>Hyphomicrobiales</taxon>
        <taxon>Nitrobacteraceae</taxon>
        <taxon>Bradyrhizobium</taxon>
    </lineage>
</organism>
<sequence>MTLPRLLQRTALAATALTALASAAVADATEAPGQFPSSFRTQEIPTNGTTIHVRVGGTGPAVVLLHGYGDTGDMWVPLAAKLVTNHTVIVPDLRGLGLSARADKGFEKANQAEDIAGVMDALGARTAEVVAHDIGNMVAYALAARHSDRVTKLVLMDAPVPGIGPWEEILKNPLLWHFRFGGPDMERLVEGRERIYLDRFWNEFSANPKNFPEAARVHYAQLYAGPGRMHAGFSQFAAFDQDAIDNRAWLAAHGKLTMPVLAIGGGASFGATMATVTRAGADNVQEKVIDGSGHWLMEEQPTATVAAIDAFLNAPSSR</sequence>
<keyword evidence="4" id="KW-1185">Reference proteome</keyword>
<dbReference type="PANTHER" id="PTHR43798:SF33">
    <property type="entry name" value="HYDROLASE, PUTATIVE (AFU_ORTHOLOGUE AFUA_2G14860)-RELATED"/>
    <property type="match status" value="1"/>
</dbReference>
<protein>
    <submittedName>
        <fullName evidence="3">Alpha/beta hydrolase</fullName>
    </submittedName>
</protein>
<dbReference type="RefSeq" id="WP_172110223.1">
    <property type="nucleotide sequence ID" value="NZ_JABFDM010000019.1"/>
</dbReference>
<proteinExistence type="predicted"/>
<reference evidence="3" key="1">
    <citation type="submission" date="2020-05" db="EMBL/GenBank/DDBJ databases">
        <title>Nod-independent and nitrogen-fixing Bradyrhizobium aeschynomene sp. nov. isolated from nodules of Aeschynomene indica.</title>
        <authorList>
            <person name="Zhang Z."/>
        </authorList>
    </citation>
    <scope>NUCLEOTIDE SEQUENCE</scope>
    <source>
        <strain evidence="3">83012</strain>
    </source>
</reference>
<keyword evidence="1" id="KW-0732">Signal</keyword>
<dbReference type="PRINTS" id="PR00412">
    <property type="entry name" value="EPOXHYDRLASE"/>
</dbReference>
<dbReference type="EMBL" id="JABFDN010000002">
    <property type="protein sequence ID" value="NPU65150.1"/>
    <property type="molecule type" value="Genomic_DNA"/>
</dbReference>
<dbReference type="InterPro" id="IPR050266">
    <property type="entry name" value="AB_hydrolase_sf"/>
</dbReference>
<dbReference type="InterPro" id="IPR029058">
    <property type="entry name" value="AB_hydrolase_fold"/>
</dbReference>